<evidence type="ECO:0000313" key="2">
    <source>
        <dbReference type="EMBL" id="QBH12473.1"/>
    </source>
</evidence>
<accession>A0A328FEK7</accession>
<evidence type="ECO:0000256" key="1">
    <source>
        <dbReference type="SAM" id="SignalP"/>
    </source>
</evidence>
<evidence type="ECO:0008006" key="6">
    <source>
        <dbReference type="Google" id="ProtNLM"/>
    </source>
</evidence>
<feature type="chain" id="PRO_5030062949" description="DUF1795 domain-containing protein" evidence="1">
    <location>
        <begin position="27"/>
        <end position="400"/>
    </location>
</feature>
<dbReference type="RefSeq" id="WP_111957541.1">
    <property type="nucleotide sequence ID" value="NZ_CP036313.1"/>
</dbReference>
<name>A0A328FEK7_9BACT</name>
<gene>
    <name evidence="3" type="ORF">DO021_13540</name>
    <name evidence="2" type="ORF">EYB58_05840</name>
</gene>
<sequence length="400" mass="44892">MLSALGRVSAAVILCCFFLFTGQVAARNTSFQITSPLHWHNRTDSLNNDLKQQVMAPDNDAFIEVYAVRSSQIRTQAIADSMEQAMRSRGKAFLRNRISSKPVHVDGNPGIIREYSGRYNGTLLHAVTLYTHSSGQAFAIFGVYAEDEAARYRETIYTSVTSLRFSGSHAPKPSSDHDETDISGAAGDGHSGVCCSYYGLWDFASRDTRVHLMPNHLYGKKRNRFYWECRGDQVTIHWADGAVETWQRQDRNRLTRTNVWGGIDKAIRLKDFFIMDGRTYTACSGYGMDLPNQAPDIPRTDRAKKISGSMGCQWGLAHGSLKPGQPGKWELLASQGVVLKFEDPYKKGEQRYFVRAFFADGELAAQTRVGLSGSLTLGPGTYTIEVTTDMRYARWRCEWK</sequence>
<reference evidence="2 5" key="2">
    <citation type="submission" date="2019-02" db="EMBL/GenBank/DDBJ databases">
        <title>Complete genome sequence of Desulfobacter hydrogenophilus AcRS1.</title>
        <authorList>
            <person name="Marietou A."/>
            <person name="Lund M.B."/>
            <person name="Marshall I.P.G."/>
            <person name="Schreiber L."/>
            <person name="Jorgensen B."/>
        </authorList>
    </citation>
    <scope>NUCLEOTIDE SEQUENCE [LARGE SCALE GENOMIC DNA]</scope>
    <source>
        <strain evidence="2 5">AcRS1</strain>
    </source>
</reference>
<evidence type="ECO:0000313" key="4">
    <source>
        <dbReference type="Proteomes" id="UP000248798"/>
    </source>
</evidence>
<proteinExistence type="predicted"/>
<reference evidence="3 4" key="1">
    <citation type="submission" date="2018-06" db="EMBL/GenBank/DDBJ databases">
        <title>Complete Genome Sequence of Desulfobacter hydrogenophilus (DSM3380).</title>
        <authorList>
            <person name="Marietou A."/>
            <person name="Schreiber L."/>
            <person name="Marshall I."/>
            <person name="Jorgensen B."/>
        </authorList>
    </citation>
    <scope>NUCLEOTIDE SEQUENCE [LARGE SCALE GENOMIC DNA]</scope>
    <source>
        <strain evidence="3 4">DSM 3380</strain>
    </source>
</reference>
<evidence type="ECO:0000313" key="5">
    <source>
        <dbReference type="Proteomes" id="UP000293902"/>
    </source>
</evidence>
<dbReference type="Proteomes" id="UP000248798">
    <property type="component" value="Unassembled WGS sequence"/>
</dbReference>
<keyword evidence="5" id="KW-1185">Reference proteome</keyword>
<dbReference type="OrthoDB" id="5450602at2"/>
<organism evidence="3 4">
    <name type="scientific">Desulfobacter hydrogenophilus</name>
    <dbReference type="NCBI Taxonomy" id="2291"/>
    <lineage>
        <taxon>Bacteria</taxon>
        <taxon>Pseudomonadati</taxon>
        <taxon>Thermodesulfobacteriota</taxon>
        <taxon>Desulfobacteria</taxon>
        <taxon>Desulfobacterales</taxon>
        <taxon>Desulfobacteraceae</taxon>
        <taxon>Desulfobacter</taxon>
    </lineage>
</organism>
<protein>
    <recommendedName>
        <fullName evidence="6">DUF1795 domain-containing protein</fullName>
    </recommendedName>
</protein>
<dbReference type="Proteomes" id="UP000293902">
    <property type="component" value="Chromosome"/>
</dbReference>
<dbReference type="AlphaFoldDB" id="A0A328FEK7"/>
<feature type="signal peptide" evidence="1">
    <location>
        <begin position="1"/>
        <end position="26"/>
    </location>
</feature>
<keyword evidence="1" id="KW-0732">Signal</keyword>
<dbReference type="Gene3D" id="3.40.1000.10">
    <property type="entry name" value="Mog1/PsbP, alpha/beta/alpha sandwich"/>
    <property type="match status" value="1"/>
</dbReference>
<evidence type="ECO:0000313" key="3">
    <source>
        <dbReference type="EMBL" id="RAM01505.1"/>
    </source>
</evidence>
<dbReference type="EMBL" id="CP036313">
    <property type="protein sequence ID" value="QBH12473.1"/>
    <property type="molecule type" value="Genomic_DNA"/>
</dbReference>
<dbReference type="EMBL" id="QLNI01000026">
    <property type="protein sequence ID" value="RAM01505.1"/>
    <property type="molecule type" value="Genomic_DNA"/>
</dbReference>